<dbReference type="GO" id="GO:0006281">
    <property type="term" value="P:DNA repair"/>
    <property type="evidence" value="ECO:0007669"/>
    <property type="project" value="UniProtKB-KW"/>
</dbReference>
<dbReference type="GO" id="GO:0000723">
    <property type="term" value="P:telomere maintenance"/>
    <property type="evidence" value="ECO:0007669"/>
    <property type="project" value="InterPro"/>
</dbReference>
<keyword evidence="4 16" id="KW-0547">Nucleotide-binding</keyword>
<evidence type="ECO:0000256" key="14">
    <source>
        <dbReference type="ARBA" id="ARBA00023242"/>
    </source>
</evidence>
<dbReference type="KEGG" id="tpf:TPHA_0B01750"/>
<dbReference type="InterPro" id="IPR051055">
    <property type="entry name" value="PIF1_helicase"/>
</dbReference>
<keyword evidence="7 16" id="KW-0347">Helicase</keyword>
<keyword evidence="9" id="KW-0238">DNA-binding</keyword>
<evidence type="ECO:0000256" key="3">
    <source>
        <dbReference type="ARBA" id="ARBA00004604"/>
    </source>
</evidence>
<keyword evidence="8 16" id="KW-0067">ATP-binding</keyword>
<evidence type="ECO:0000256" key="5">
    <source>
        <dbReference type="ARBA" id="ARBA00022763"/>
    </source>
</evidence>
<dbReference type="GO" id="GO:0016887">
    <property type="term" value="F:ATP hydrolysis activity"/>
    <property type="evidence" value="ECO:0007669"/>
    <property type="project" value="RHEA"/>
</dbReference>
<dbReference type="InterPro" id="IPR010285">
    <property type="entry name" value="DNA_helicase_pif1-like_DEAD"/>
</dbReference>
<dbReference type="InterPro" id="IPR003593">
    <property type="entry name" value="AAA+_ATPase"/>
</dbReference>
<dbReference type="GO" id="GO:0005743">
    <property type="term" value="C:mitochondrial inner membrane"/>
    <property type="evidence" value="ECO:0007669"/>
    <property type="project" value="UniProtKB-SubCell"/>
</dbReference>
<keyword evidence="13" id="KW-0413">Isomerase</keyword>
<evidence type="ECO:0000256" key="1">
    <source>
        <dbReference type="ARBA" id="ARBA00001946"/>
    </source>
</evidence>
<evidence type="ECO:0000256" key="2">
    <source>
        <dbReference type="ARBA" id="ARBA00004443"/>
    </source>
</evidence>
<dbReference type="Pfam" id="PF21530">
    <property type="entry name" value="Pif1_2B_dom"/>
    <property type="match status" value="1"/>
</dbReference>
<keyword evidence="12 16" id="KW-0234">DNA repair</keyword>
<dbReference type="FunFam" id="3.40.50.300:FF:001226">
    <property type="entry name" value="ATP-dependent DNA helicase PIF1"/>
    <property type="match status" value="1"/>
</dbReference>
<dbReference type="EC" id="5.6.2.3" evidence="16"/>
<keyword evidence="5 16" id="KW-0227">DNA damage</keyword>
<evidence type="ECO:0000256" key="9">
    <source>
        <dbReference type="ARBA" id="ARBA00023125"/>
    </source>
</evidence>
<name>G8BPB7_TETPH</name>
<dbReference type="CDD" id="cd18037">
    <property type="entry name" value="DEXSc_Pif1_like"/>
    <property type="match status" value="1"/>
</dbReference>
<dbReference type="RefSeq" id="XP_003684282.1">
    <property type="nucleotide sequence ID" value="XM_003684234.1"/>
</dbReference>
<evidence type="ECO:0000256" key="11">
    <source>
        <dbReference type="ARBA" id="ARBA00023172"/>
    </source>
</evidence>
<comment type="cofactor">
    <cofactor evidence="1 16">
        <name>Mg(2+)</name>
        <dbReference type="ChEBI" id="CHEBI:18420"/>
    </cofactor>
</comment>
<keyword evidence="6 16" id="KW-0378">Hydrolase</keyword>
<comment type="similarity">
    <text evidence="16">Belongs to the helicase family.</text>
</comment>
<dbReference type="EMBL" id="HE612857">
    <property type="protein sequence ID" value="CCE61848.1"/>
    <property type="molecule type" value="Genomic_DNA"/>
</dbReference>
<dbReference type="InterPro" id="IPR027417">
    <property type="entry name" value="P-loop_NTPase"/>
</dbReference>
<dbReference type="HOGENOM" id="CLU_001613_0_3_1"/>
<evidence type="ECO:0000256" key="7">
    <source>
        <dbReference type="ARBA" id="ARBA00022806"/>
    </source>
</evidence>
<proteinExistence type="inferred from homology"/>
<evidence type="ECO:0000256" key="8">
    <source>
        <dbReference type="ARBA" id="ARBA00022840"/>
    </source>
</evidence>
<dbReference type="GO" id="GO:0005730">
    <property type="term" value="C:nucleolus"/>
    <property type="evidence" value="ECO:0007669"/>
    <property type="project" value="UniProtKB-SubCell"/>
</dbReference>
<keyword evidence="14" id="KW-0539">Nucleus</keyword>
<evidence type="ECO:0000256" key="13">
    <source>
        <dbReference type="ARBA" id="ARBA00023235"/>
    </source>
</evidence>
<dbReference type="OMA" id="WIAAGCH"/>
<keyword evidence="11 16" id="KW-0233">DNA recombination</keyword>
<feature type="domain" description="AAA+ ATPase" evidence="17">
    <location>
        <begin position="74"/>
        <end position="370"/>
    </location>
</feature>
<evidence type="ECO:0000256" key="15">
    <source>
        <dbReference type="ARBA" id="ARBA00048954"/>
    </source>
</evidence>
<dbReference type="OrthoDB" id="432234at2759"/>
<comment type="subcellular location">
    <subcellularLocation>
        <location evidence="2">Mitochondrion inner membrane</location>
        <topology evidence="2">Peripheral membrane protein</topology>
        <orientation evidence="2">Matrix side</orientation>
    </subcellularLocation>
    <subcellularLocation>
        <location evidence="3">Nucleus</location>
        <location evidence="3">Nucleolus</location>
    </subcellularLocation>
</comment>
<evidence type="ECO:0000256" key="6">
    <source>
        <dbReference type="ARBA" id="ARBA00022801"/>
    </source>
</evidence>
<sequence length="550" mass="61979">MKKNTLFITEESELLEEHTNEQINLESDENILESKETTEFTSPTTSQTPSQTITTESGITLSEEQKTIIKLAKDGHNIFYTGSAGTGKSVLLRELIKVLKSQHGSDSVAVTASTGLAACNIGGTTVHSFAGIGLGKEDAERLVSKVYKSIRHRERWKNIKILVIDEISMIDSSLLDKLDYIAKKLRKNNFPFGGIQLIFCGDFFQLPPVKKTNDPTVKKAFESDLWNNAFNITVKLENVFRQKGDLEFISMLEKARLGKIDDETEKQFKQLDRMLDNDDIAPAQLFPTRKEVEIANISQLRILKGDIYAYTSIDGGSIKDPKMRQNLLENFMAPKVLPLKVGAQVMMIKNVDSTLVNGSLGKIVAFINQDVYAYFLKVILSEDSSIVSFLQKYQDNMDLLKLKVLSDPSDSDEATVRQKISKEMFCKPDSGAPQMDVDELFGSLFSTAKNLFPEYTLSQENLELVKKVFSNLCENTKHNKKFPLVLFKTSDLKDRLVLVSPEDWSIDDEKEKVLVSRVQLPLILAWALSIHKSQGQTIPKLQIDLKKYLK</sequence>
<dbReference type="Pfam" id="PF05970">
    <property type="entry name" value="PIF1"/>
    <property type="match status" value="1"/>
</dbReference>
<dbReference type="Gene3D" id="3.40.50.300">
    <property type="entry name" value="P-loop containing nucleotide triphosphate hydrolases"/>
    <property type="match status" value="1"/>
</dbReference>
<dbReference type="PANTHER" id="PTHR47642">
    <property type="entry name" value="ATP-DEPENDENT DNA HELICASE"/>
    <property type="match status" value="1"/>
</dbReference>
<evidence type="ECO:0000256" key="10">
    <source>
        <dbReference type="ARBA" id="ARBA00023128"/>
    </source>
</evidence>
<dbReference type="SMART" id="SM00382">
    <property type="entry name" value="AAA"/>
    <property type="match status" value="1"/>
</dbReference>
<evidence type="ECO:0000256" key="16">
    <source>
        <dbReference type="RuleBase" id="RU363044"/>
    </source>
</evidence>
<dbReference type="GO" id="GO:0043139">
    <property type="term" value="F:5'-3' DNA helicase activity"/>
    <property type="evidence" value="ECO:0007669"/>
    <property type="project" value="UniProtKB-EC"/>
</dbReference>
<dbReference type="GO" id="GO:0006310">
    <property type="term" value="P:DNA recombination"/>
    <property type="evidence" value="ECO:0007669"/>
    <property type="project" value="UniProtKB-KW"/>
</dbReference>
<evidence type="ECO:0000256" key="4">
    <source>
        <dbReference type="ARBA" id="ARBA00022741"/>
    </source>
</evidence>
<keyword evidence="19" id="KW-1185">Reference proteome</keyword>
<dbReference type="GO" id="GO:0005524">
    <property type="term" value="F:ATP binding"/>
    <property type="evidence" value="ECO:0007669"/>
    <property type="project" value="UniProtKB-KW"/>
</dbReference>
<dbReference type="PANTHER" id="PTHR47642:SF5">
    <property type="entry name" value="ATP-DEPENDENT DNA HELICASE"/>
    <property type="match status" value="1"/>
</dbReference>
<dbReference type="SUPFAM" id="SSF52540">
    <property type="entry name" value="P-loop containing nucleoside triphosphate hydrolases"/>
    <property type="match status" value="2"/>
</dbReference>
<accession>G8BPB7</accession>
<dbReference type="STRING" id="1071381.G8BPB7"/>
<keyword evidence="10" id="KW-0496">Mitochondrion</keyword>
<protein>
    <recommendedName>
        <fullName evidence="16">ATP-dependent DNA helicase</fullName>
        <ecNumber evidence="16">5.6.2.3</ecNumber>
    </recommendedName>
</protein>
<dbReference type="eggNOG" id="KOG0987">
    <property type="taxonomic scope" value="Eukaryota"/>
</dbReference>
<dbReference type="InterPro" id="IPR049163">
    <property type="entry name" value="Pif1-like_2B_dom"/>
</dbReference>
<comment type="catalytic activity">
    <reaction evidence="15 16">
        <text>ATP + H2O = ADP + phosphate + H(+)</text>
        <dbReference type="Rhea" id="RHEA:13065"/>
        <dbReference type="ChEBI" id="CHEBI:15377"/>
        <dbReference type="ChEBI" id="CHEBI:15378"/>
        <dbReference type="ChEBI" id="CHEBI:30616"/>
        <dbReference type="ChEBI" id="CHEBI:43474"/>
        <dbReference type="ChEBI" id="CHEBI:456216"/>
        <dbReference type="EC" id="5.6.2.3"/>
    </reaction>
</comment>
<evidence type="ECO:0000256" key="12">
    <source>
        <dbReference type="ARBA" id="ARBA00023204"/>
    </source>
</evidence>
<dbReference type="AlphaFoldDB" id="G8BPB7"/>
<dbReference type="GO" id="GO:0003697">
    <property type="term" value="F:single-stranded DNA binding"/>
    <property type="evidence" value="ECO:0007669"/>
    <property type="project" value="UniProtKB-ARBA"/>
</dbReference>
<evidence type="ECO:0000313" key="19">
    <source>
        <dbReference type="Proteomes" id="UP000005666"/>
    </source>
</evidence>
<evidence type="ECO:0000313" key="18">
    <source>
        <dbReference type="EMBL" id="CCE61848.1"/>
    </source>
</evidence>
<organism evidence="18 19">
    <name type="scientific">Tetrapisispora phaffii (strain ATCC 24235 / CBS 4417 / NBRC 1672 / NRRL Y-8282 / UCD 70-5)</name>
    <name type="common">Yeast</name>
    <name type="synonym">Fabospora phaffii</name>
    <dbReference type="NCBI Taxonomy" id="1071381"/>
    <lineage>
        <taxon>Eukaryota</taxon>
        <taxon>Fungi</taxon>
        <taxon>Dikarya</taxon>
        <taxon>Ascomycota</taxon>
        <taxon>Saccharomycotina</taxon>
        <taxon>Saccharomycetes</taxon>
        <taxon>Saccharomycetales</taxon>
        <taxon>Saccharomycetaceae</taxon>
        <taxon>Tetrapisispora</taxon>
    </lineage>
</organism>
<dbReference type="GeneID" id="11534760"/>
<gene>
    <name evidence="18" type="primary">TPHA0B01750</name>
    <name evidence="18" type="ordered locus">TPHA_0B01750</name>
</gene>
<dbReference type="Proteomes" id="UP000005666">
    <property type="component" value="Chromosome 2"/>
</dbReference>
<reference evidence="18 19" key="1">
    <citation type="journal article" date="2011" name="Proc. Natl. Acad. Sci. U.S.A.">
        <title>Evolutionary erosion of yeast sex chromosomes by mating-type switching accidents.</title>
        <authorList>
            <person name="Gordon J.L."/>
            <person name="Armisen D."/>
            <person name="Proux-Wera E."/>
            <person name="Oheigeartaigh S.S."/>
            <person name="Byrne K.P."/>
            <person name="Wolfe K.H."/>
        </authorList>
    </citation>
    <scope>NUCLEOTIDE SEQUENCE [LARGE SCALE GENOMIC DNA]</scope>
    <source>
        <strain evidence="19">ATCC 24235 / CBS 4417 / NBRC 1672 / NRRL Y-8282 / UCD 70-5</strain>
    </source>
</reference>
<evidence type="ECO:0000259" key="17">
    <source>
        <dbReference type="SMART" id="SM00382"/>
    </source>
</evidence>